<evidence type="ECO:0000256" key="5">
    <source>
        <dbReference type="ARBA" id="ARBA00048542"/>
    </source>
</evidence>
<dbReference type="Gene3D" id="3.40.50.360">
    <property type="match status" value="1"/>
</dbReference>
<dbReference type="HAMAP" id="MF_01216">
    <property type="entry name" value="Azoreductase_type1"/>
    <property type="match status" value="1"/>
</dbReference>
<dbReference type="PANTHER" id="PTHR43741">
    <property type="entry name" value="FMN-DEPENDENT NADH-AZOREDUCTASE 1"/>
    <property type="match status" value="1"/>
</dbReference>
<accession>A0ABW1F4B6</accession>
<dbReference type="SUPFAM" id="SSF52218">
    <property type="entry name" value="Flavoproteins"/>
    <property type="match status" value="1"/>
</dbReference>
<evidence type="ECO:0000313" key="8">
    <source>
        <dbReference type="EMBL" id="MFC5889201.1"/>
    </source>
</evidence>
<evidence type="ECO:0000256" key="3">
    <source>
        <dbReference type="ARBA" id="ARBA00023002"/>
    </source>
</evidence>
<keyword evidence="4 6" id="KW-0520">NAD</keyword>
<name>A0ABW1F4B6_9ACTN</name>
<evidence type="ECO:0000259" key="7">
    <source>
        <dbReference type="Pfam" id="PF02525"/>
    </source>
</evidence>
<dbReference type="EMBL" id="JBHSOD010000053">
    <property type="protein sequence ID" value="MFC5889201.1"/>
    <property type="molecule type" value="Genomic_DNA"/>
</dbReference>
<comment type="caution">
    <text evidence="6">Lacks conserved residue(s) required for the propagation of feature annotation.</text>
</comment>
<comment type="catalytic activity">
    <reaction evidence="6">
        <text>2 a quinone + NADH + H(+) = 2 a 1,4-benzosemiquinone + NAD(+)</text>
        <dbReference type="Rhea" id="RHEA:65952"/>
        <dbReference type="ChEBI" id="CHEBI:15378"/>
        <dbReference type="ChEBI" id="CHEBI:57540"/>
        <dbReference type="ChEBI" id="CHEBI:57945"/>
        <dbReference type="ChEBI" id="CHEBI:132124"/>
        <dbReference type="ChEBI" id="CHEBI:134225"/>
    </reaction>
</comment>
<proteinExistence type="inferred from homology"/>
<evidence type="ECO:0000256" key="4">
    <source>
        <dbReference type="ARBA" id="ARBA00023027"/>
    </source>
</evidence>
<evidence type="ECO:0000313" key="9">
    <source>
        <dbReference type="Proteomes" id="UP001596067"/>
    </source>
</evidence>
<dbReference type="Proteomes" id="UP001596067">
    <property type="component" value="Unassembled WGS sequence"/>
</dbReference>
<keyword evidence="2 6" id="KW-0288">FMN</keyword>
<keyword evidence="9" id="KW-1185">Reference proteome</keyword>
<feature type="domain" description="Flavodoxin-like fold" evidence="7">
    <location>
        <begin position="5"/>
        <end position="191"/>
    </location>
</feature>
<dbReference type="InterPro" id="IPR050104">
    <property type="entry name" value="FMN-dep_NADH:Q_OxRdtase_AzoR1"/>
</dbReference>
<comment type="similarity">
    <text evidence="6">Belongs to the azoreductase type 1 family.</text>
</comment>
<dbReference type="PANTHER" id="PTHR43741:SF4">
    <property type="entry name" value="FMN-DEPENDENT NADH:QUINONE OXIDOREDUCTASE"/>
    <property type="match status" value="1"/>
</dbReference>
<dbReference type="RefSeq" id="WP_345328114.1">
    <property type="nucleotide sequence ID" value="NZ_BAAAVH010000016.1"/>
</dbReference>
<dbReference type="InterPro" id="IPR029039">
    <property type="entry name" value="Flavoprotein-like_sf"/>
</dbReference>
<feature type="binding site" evidence="6">
    <location>
        <begin position="18"/>
        <end position="20"/>
    </location>
    <ligand>
        <name>FMN</name>
        <dbReference type="ChEBI" id="CHEBI:58210"/>
    </ligand>
</feature>
<comment type="function">
    <text evidence="6">Also exhibits azoreductase activity. Catalyzes the reductive cleavage of the azo bond in aromatic azo compounds to the corresponding amines.</text>
</comment>
<dbReference type="EC" id="1.7.1.17" evidence="6"/>
<evidence type="ECO:0000256" key="2">
    <source>
        <dbReference type="ARBA" id="ARBA00022643"/>
    </source>
</evidence>
<comment type="subunit">
    <text evidence="6">Homodimer.</text>
</comment>
<keyword evidence="3 6" id="KW-0560">Oxidoreductase</keyword>
<dbReference type="InterPro" id="IPR003680">
    <property type="entry name" value="Flavodoxin_fold"/>
</dbReference>
<gene>
    <name evidence="6" type="primary">azoR</name>
    <name evidence="8" type="ORF">ACFP0N_29950</name>
</gene>
<comment type="catalytic activity">
    <reaction evidence="5">
        <text>N,N-dimethyl-1,4-phenylenediamine + anthranilate + 2 NAD(+) = 2-(4-dimethylaminophenyl)diazenylbenzoate + 2 NADH + 2 H(+)</text>
        <dbReference type="Rhea" id="RHEA:55872"/>
        <dbReference type="ChEBI" id="CHEBI:15378"/>
        <dbReference type="ChEBI" id="CHEBI:15783"/>
        <dbReference type="ChEBI" id="CHEBI:16567"/>
        <dbReference type="ChEBI" id="CHEBI:57540"/>
        <dbReference type="ChEBI" id="CHEBI:57945"/>
        <dbReference type="ChEBI" id="CHEBI:71579"/>
        <dbReference type="EC" id="1.7.1.17"/>
    </reaction>
    <physiologicalReaction direction="right-to-left" evidence="5">
        <dbReference type="Rhea" id="RHEA:55874"/>
    </physiologicalReaction>
</comment>
<comment type="cofactor">
    <cofactor evidence="6">
        <name>FMN</name>
        <dbReference type="ChEBI" id="CHEBI:58210"/>
    </cofactor>
    <text evidence="6">Binds 1 FMN per subunit.</text>
</comment>
<sequence>MTTTTLLHLDSGTGLADSVSRALTARFATAWRAHHGAAGTHLHRDLVADPVPALGTGYATLGRRVERQGVVPLRDVAALADGPHEQHEWHLTRPLIDQLLTADTVLLGVPMYNLTVPATLKAWIDRITFPGAYTDPATGQSLLHRTRVVVAAARGGGYEPGTPREAFDFQIPYLRAYFTTLGVPAERLHIVAAELTRADDVPALNDLKPLAARSLTDARTTLDELATS</sequence>
<reference evidence="9" key="1">
    <citation type="journal article" date="2019" name="Int. J. Syst. Evol. Microbiol.">
        <title>The Global Catalogue of Microorganisms (GCM) 10K type strain sequencing project: providing services to taxonomists for standard genome sequencing and annotation.</title>
        <authorList>
            <consortium name="The Broad Institute Genomics Platform"/>
            <consortium name="The Broad Institute Genome Sequencing Center for Infectious Disease"/>
            <person name="Wu L."/>
            <person name="Ma J."/>
        </authorList>
    </citation>
    <scope>NUCLEOTIDE SEQUENCE [LARGE SCALE GENOMIC DNA]</scope>
    <source>
        <strain evidence="9">CGMCC 4.1469</strain>
    </source>
</reference>
<comment type="caution">
    <text evidence="8">The sequence shown here is derived from an EMBL/GenBank/DDBJ whole genome shotgun (WGS) entry which is preliminary data.</text>
</comment>
<comment type="function">
    <text evidence="6">Quinone reductase that provides resistance to thiol-specific stress caused by electrophilic quinones.</text>
</comment>
<dbReference type="Pfam" id="PF02525">
    <property type="entry name" value="Flavodoxin_2"/>
    <property type="match status" value="1"/>
</dbReference>
<dbReference type="EC" id="1.6.5.-" evidence="6"/>
<dbReference type="InterPro" id="IPR023048">
    <property type="entry name" value="NADH:quinone_OxRdtase_FMN_depd"/>
</dbReference>
<organism evidence="8 9">
    <name type="scientific">Kitasatospora aburaviensis</name>
    <dbReference type="NCBI Taxonomy" id="67265"/>
    <lineage>
        <taxon>Bacteria</taxon>
        <taxon>Bacillati</taxon>
        <taxon>Actinomycetota</taxon>
        <taxon>Actinomycetes</taxon>
        <taxon>Kitasatosporales</taxon>
        <taxon>Streptomycetaceae</taxon>
        <taxon>Kitasatospora</taxon>
    </lineage>
</organism>
<feature type="binding site" evidence="6">
    <location>
        <begin position="111"/>
        <end position="114"/>
    </location>
    <ligand>
        <name>FMN</name>
        <dbReference type="ChEBI" id="CHEBI:58210"/>
    </ligand>
</feature>
<evidence type="ECO:0000256" key="6">
    <source>
        <dbReference type="HAMAP-Rule" id="MF_01216"/>
    </source>
</evidence>
<evidence type="ECO:0000256" key="1">
    <source>
        <dbReference type="ARBA" id="ARBA00022630"/>
    </source>
</evidence>
<keyword evidence="1 6" id="KW-0285">Flavoprotein</keyword>
<protein>
    <recommendedName>
        <fullName evidence="6">FMN dependent NADH:quinone oxidoreductase</fullName>
        <ecNumber evidence="6">1.6.5.-</ecNumber>
    </recommendedName>
    <alternativeName>
        <fullName evidence="6">Azo-dye reductase</fullName>
    </alternativeName>
    <alternativeName>
        <fullName evidence="6">FMN-dependent NADH-azo compound oxidoreductase</fullName>
    </alternativeName>
    <alternativeName>
        <fullName evidence="6">FMN-dependent NADH-azoreductase</fullName>
        <ecNumber evidence="6">1.7.1.17</ecNumber>
    </alternativeName>
</protein>